<dbReference type="OrthoDB" id="7476630at2"/>
<gene>
    <name evidence="3" type="ORF">NIG5292_00300</name>
</gene>
<dbReference type="Gene3D" id="1.10.10.10">
    <property type="entry name" value="Winged helix-like DNA-binding domain superfamily/Winged helix DNA-binding domain"/>
    <property type="match status" value="1"/>
</dbReference>
<dbReference type="InterPro" id="IPR025246">
    <property type="entry name" value="IS30-like_HTH"/>
</dbReference>
<keyword evidence="4" id="KW-1185">Reference proteome</keyword>
<reference evidence="3 4" key="1">
    <citation type="submission" date="2015-04" db="EMBL/GenBank/DDBJ databases">
        <authorList>
            <person name="Syromyatnikov M.Y."/>
            <person name="Popov V.N."/>
        </authorList>
    </citation>
    <scope>NUCLEOTIDE SEQUENCE [LARGE SCALE GENOMIC DNA]</scope>
    <source>
        <strain evidence="3 4">CECT 5292</strain>
    </source>
</reference>
<feature type="domain" description="Transposase IS30-like HTH" evidence="1">
    <location>
        <begin position="30"/>
        <end position="58"/>
    </location>
</feature>
<dbReference type="RefSeq" id="WP_048597569.1">
    <property type="nucleotide sequence ID" value="NZ_CBFHGK010000009.1"/>
</dbReference>
<evidence type="ECO:0000313" key="4">
    <source>
        <dbReference type="Proteomes" id="UP000048949"/>
    </source>
</evidence>
<organism evidence="3 4">
    <name type="scientific">Nereida ignava</name>
    <dbReference type="NCBI Taxonomy" id="282199"/>
    <lineage>
        <taxon>Bacteria</taxon>
        <taxon>Pseudomonadati</taxon>
        <taxon>Pseudomonadota</taxon>
        <taxon>Alphaproteobacteria</taxon>
        <taxon>Rhodobacterales</taxon>
        <taxon>Roseobacteraceae</taxon>
        <taxon>Nereida</taxon>
    </lineage>
</organism>
<proteinExistence type="predicted"/>
<dbReference type="Proteomes" id="UP000048949">
    <property type="component" value="Unassembled WGS sequence"/>
</dbReference>
<accession>A0A0U1NIH7</accession>
<dbReference type="InterPro" id="IPR036390">
    <property type="entry name" value="WH_DNA-bd_sf"/>
</dbReference>
<sequence>MSSVTVSKVSGALLQSLPDWVPQSARNYILHTEKGCSIRELARDLGCHASTVSRQVKRLERRREDILVDEALRTLGATGQGVAPMGPSGNKSAGIAVRVAEADICTDEATVNREARRILRRLVEAGAVLAVARDMEKAVVVRTGADGQTTRTATVDRPVANAMALKDWISCITPSRISRYSITCAGRAALKTLIEVGDDAKLSARTVTQVHTSETTDPRAVRYSLRESPLVVLSRRKSKDGEAFLSDEHVSAGERLREDFELAQIDVGANFDWQAALKAPEEPTATSDAQKRVFAALHDLGPGLEDVVLRTCCYLEGLEAAERRMGWAARSGKVVLRIALERLKRHYADVYGAHGRFVG</sequence>
<dbReference type="Pfam" id="PF13936">
    <property type="entry name" value="HTH_38"/>
    <property type="match status" value="1"/>
</dbReference>
<dbReference type="InterPro" id="IPR036388">
    <property type="entry name" value="WH-like_DNA-bd_sf"/>
</dbReference>
<evidence type="ECO:0000259" key="2">
    <source>
        <dbReference type="Pfam" id="PF20057"/>
    </source>
</evidence>
<dbReference type="Pfam" id="PF20057">
    <property type="entry name" value="DUF6456"/>
    <property type="match status" value="1"/>
</dbReference>
<dbReference type="InterPro" id="IPR045599">
    <property type="entry name" value="DUF6456"/>
</dbReference>
<dbReference type="EMBL" id="CVQV01000002">
    <property type="protein sequence ID" value="CRK74273.1"/>
    <property type="molecule type" value="Genomic_DNA"/>
</dbReference>
<name>A0A0U1NIH7_9RHOB</name>
<dbReference type="SUPFAM" id="SSF46785">
    <property type="entry name" value="Winged helix' DNA-binding domain"/>
    <property type="match status" value="1"/>
</dbReference>
<dbReference type="STRING" id="282199.GCA_001049735_00300"/>
<feature type="domain" description="DUF6456" evidence="2">
    <location>
        <begin position="221"/>
        <end position="348"/>
    </location>
</feature>
<evidence type="ECO:0000259" key="1">
    <source>
        <dbReference type="Pfam" id="PF13936"/>
    </source>
</evidence>
<evidence type="ECO:0000313" key="3">
    <source>
        <dbReference type="EMBL" id="CRK74273.1"/>
    </source>
</evidence>
<protein>
    <submittedName>
        <fullName evidence="3">MarR family protein</fullName>
    </submittedName>
</protein>
<dbReference type="AlphaFoldDB" id="A0A0U1NIH7"/>